<keyword evidence="3" id="KW-0645">Protease</keyword>
<dbReference type="Gene3D" id="3.40.390.10">
    <property type="entry name" value="Collagenase (Catalytic Domain)"/>
    <property type="match status" value="1"/>
</dbReference>
<comment type="cofactor">
    <cofactor evidence="1">
        <name>Zn(2+)</name>
        <dbReference type="ChEBI" id="CHEBI:29105"/>
    </cofactor>
</comment>
<keyword evidence="4" id="KW-0479">Metal-binding</keyword>
<dbReference type="InterPro" id="IPR024079">
    <property type="entry name" value="MetalloPept_cat_dom_sf"/>
</dbReference>
<comment type="similarity">
    <text evidence="2">Belongs to the peptidase M35 family.</text>
</comment>
<dbReference type="GO" id="GO:0046872">
    <property type="term" value="F:metal ion binding"/>
    <property type="evidence" value="ECO:0007669"/>
    <property type="project" value="UniProtKB-KW"/>
</dbReference>
<keyword evidence="8" id="KW-0472">Membrane</keyword>
<keyword evidence="7" id="KW-0482">Metalloprotease</keyword>
<proteinExistence type="inferred from homology"/>
<dbReference type="PANTHER" id="PTHR37016:SF3">
    <property type="entry name" value="NEUTRAL PROTEASE 2-RELATED"/>
    <property type="match status" value="1"/>
</dbReference>
<dbReference type="InParanoid" id="A0A1X7V8S8"/>
<dbReference type="AlphaFoldDB" id="A0A1X7V8S8"/>
<dbReference type="Pfam" id="PF14521">
    <property type="entry name" value="Aspzincin_M35"/>
    <property type="match status" value="1"/>
</dbReference>
<keyword evidence="5" id="KW-0378">Hydrolase</keyword>
<dbReference type="EnsemblMetazoa" id="Aqu2.1.36416_001">
    <property type="protein sequence ID" value="Aqu2.1.36416_001"/>
    <property type="gene ID" value="Aqu2.1.36416"/>
</dbReference>
<evidence type="ECO:0000256" key="4">
    <source>
        <dbReference type="ARBA" id="ARBA00022723"/>
    </source>
</evidence>
<evidence type="ECO:0000256" key="5">
    <source>
        <dbReference type="ARBA" id="ARBA00022801"/>
    </source>
</evidence>
<evidence type="ECO:0000256" key="7">
    <source>
        <dbReference type="ARBA" id="ARBA00023049"/>
    </source>
</evidence>
<feature type="domain" description="Lysine-specific metallo-endopeptidase" evidence="9">
    <location>
        <begin position="221"/>
        <end position="363"/>
    </location>
</feature>
<evidence type="ECO:0000256" key="3">
    <source>
        <dbReference type="ARBA" id="ARBA00022670"/>
    </source>
</evidence>
<feature type="transmembrane region" description="Helical" evidence="8">
    <location>
        <begin position="6"/>
        <end position="28"/>
    </location>
</feature>
<evidence type="ECO:0000256" key="8">
    <source>
        <dbReference type="SAM" id="Phobius"/>
    </source>
</evidence>
<dbReference type="GO" id="GO:0006508">
    <property type="term" value="P:proteolysis"/>
    <property type="evidence" value="ECO:0007669"/>
    <property type="project" value="UniProtKB-KW"/>
</dbReference>
<protein>
    <recommendedName>
        <fullName evidence="9">Lysine-specific metallo-endopeptidase domain-containing protein</fullName>
    </recommendedName>
</protein>
<dbReference type="SUPFAM" id="SSF55486">
    <property type="entry name" value="Metalloproteases ('zincins'), catalytic domain"/>
    <property type="match status" value="1"/>
</dbReference>
<evidence type="ECO:0000256" key="1">
    <source>
        <dbReference type="ARBA" id="ARBA00001947"/>
    </source>
</evidence>
<reference evidence="10" key="1">
    <citation type="submission" date="2017-05" db="UniProtKB">
        <authorList>
            <consortium name="EnsemblMetazoa"/>
        </authorList>
    </citation>
    <scope>IDENTIFICATION</scope>
</reference>
<dbReference type="InterPro" id="IPR050414">
    <property type="entry name" value="Fungal_M35_metalloproteases"/>
</dbReference>
<dbReference type="OrthoDB" id="412874at2759"/>
<evidence type="ECO:0000256" key="6">
    <source>
        <dbReference type="ARBA" id="ARBA00022833"/>
    </source>
</evidence>
<dbReference type="GO" id="GO:0004222">
    <property type="term" value="F:metalloendopeptidase activity"/>
    <property type="evidence" value="ECO:0007669"/>
    <property type="project" value="InterPro"/>
</dbReference>
<dbReference type="PANTHER" id="PTHR37016">
    <property type="match status" value="1"/>
</dbReference>
<dbReference type="Gene3D" id="2.60.40.2970">
    <property type="match status" value="1"/>
</dbReference>
<evidence type="ECO:0000256" key="2">
    <source>
        <dbReference type="ARBA" id="ARBA00010279"/>
    </source>
</evidence>
<name>A0A1X7V8S8_AMPQE</name>
<dbReference type="SMART" id="SM01351">
    <property type="entry name" value="Aspzincin_M35"/>
    <property type="match status" value="1"/>
</dbReference>
<keyword evidence="8" id="KW-0812">Transmembrane</keyword>
<evidence type="ECO:0000259" key="9">
    <source>
        <dbReference type="SMART" id="SM01351"/>
    </source>
</evidence>
<accession>A0A1X7V8S8</accession>
<keyword evidence="8" id="KW-1133">Transmembrane helix</keyword>
<organism evidence="10">
    <name type="scientific">Amphimedon queenslandica</name>
    <name type="common">Sponge</name>
    <dbReference type="NCBI Taxonomy" id="400682"/>
    <lineage>
        <taxon>Eukaryota</taxon>
        <taxon>Metazoa</taxon>
        <taxon>Porifera</taxon>
        <taxon>Demospongiae</taxon>
        <taxon>Heteroscleromorpha</taxon>
        <taxon>Haplosclerida</taxon>
        <taxon>Niphatidae</taxon>
        <taxon>Amphimedon</taxon>
    </lineage>
</organism>
<dbReference type="InterPro" id="IPR029463">
    <property type="entry name" value="Lys_MEP"/>
</dbReference>
<keyword evidence="6" id="KW-0862">Zinc</keyword>
<evidence type="ECO:0000313" key="10">
    <source>
        <dbReference type="EnsemblMetazoa" id="Aqu2.1.36416_001"/>
    </source>
</evidence>
<sequence length="372" mass="43587">KEHFEAMIIIMKTMISLLYLIASITYVLGEWPLSLDMGCSQFVTQVVCSFQFKNLAMEDFYLLKRNTPLEGLLSPFIAVKFNDDALAYEGRYVYQGPPTKDDFILIRAGESIEKIIQVNDAFFFSFDGSYSIEYTGNLHYLSKYSFEAGISKIRNMELKEISFSKSISLELERVSSFSAPNQFREEIEVKEEDIVHVESCSSAGFIGGTQGERENTTKAHKELCDGSINALDRVRRDRLYRKWFGRYSRRRAYRVKEVYWAIENGLYYYNATYFIRPFDCQPNWYGYTYYGSDIVYLCDLFFEDPVYCRRDGGSMEATLIHEWSHAFGYTEDYASGERDVKRLARKYPWKAVNNGESYEFYYCRAKEYKDIN</sequence>